<dbReference type="PROSITE" id="PS50893">
    <property type="entry name" value="ABC_TRANSPORTER_2"/>
    <property type="match status" value="1"/>
</dbReference>
<evidence type="ECO:0000256" key="2">
    <source>
        <dbReference type="ARBA" id="ARBA00022741"/>
    </source>
</evidence>
<dbReference type="PROSITE" id="PS00211">
    <property type="entry name" value="ABC_TRANSPORTER_1"/>
    <property type="match status" value="1"/>
</dbReference>
<dbReference type="GO" id="GO:0016887">
    <property type="term" value="F:ATP hydrolysis activity"/>
    <property type="evidence" value="ECO:0007669"/>
    <property type="project" value="InterPro"/>
</dbReference>
<keyword evidence="2" id="KW-0547">Nucleotide-binding</keyword>
<keyword evidence="1" id="KW-0813">Transport</keyword>
<keyword evidence="3" id="KW-0067">ATP-binding</keyword>
<dbReference type="AlphaFoldDB" id="X1AMC0"/>
<sequence>MLLELKEVTIPTLDQKCVIVNDVSFGIKEGSIHAIIGPNGSGKSTLAYTIMGLGDYKASKGKIIFDEIDITNLSITERAGLGITLAWQEPARIDGLSVHKYVSLGMKDKSKMREKVFEALKIVNLEPERYFNRTIDESLSGGERKRVELAAAIAMEPRLIILDEPDSGLDFIVLEDFMNIFEKIKKLNMTILLITHREDIGMVADYGTLLWRGDHIVTDVFPKVMLRYCAKAGLKEFCKRTLFKNGAVCFDDDYIDRIFKEEGLS</sequence>
<evidence type="ECO:0000256" key="3">
    <source>
        <dbReference type="ARBA" id="ARBA00022840"/>
    </source>
</evidence>
<dbReference type="SUPFAM" id="SSF52540">
    <property type="entry name" value="P-loop containing nucleoside triphosphate hydrolases"/>
    <property type="match status" value="1"/>
</dbReference>
<evidence type="ECO:0000259" key="4">
    <source>
        <dbReference type="PROSITE" id="PS50893"/>
    </source>
</evidence>
<organism evidence="5">
    <name type="scientific">marine sediment metagenome</name>
    <dbReference type="NCBI Taxonomy" id="412755"/>
    <lineage>
        <taxon>unclassified sequences</taxon>
        <taxon>metagenomes</taxon>
        <taxon>ecological metagenomes</taxon>
    </lineage>
</organism>
<feature type="domain" description="ABC transporter" evidence="4">
    <location>
        <begin position="3"/>
        <end position="237"/>
    </location>
</feature>
<dbReference type="InterPro" id="IPR027417">
    <property type="entry name" value="P-loop_NTPase"/>
</dbReference>
<dbReference type="Gene3D" id="3.40.50.300">
    <property type="entry name" value="P-loop containing nucleotide triphosphate hydrolases"/>
    <property type="match status" value="1"/>
</dbReference>
<proteinExistence type="predicted"/>
<dbReference type="InterPro" id="IPR017871">
    <property type="entry name" value="ABC_transporter-like_CS"/>
</dbReference>
<dbReference type="InterPro" id="IPR003439">
    <property type="entry name" value="ABC_transporter-like_ATP-bd"/>
</dbReference>
<dbReference type="PANTHER" id="PTHR45772">
    <property type="entry name" value="CONSERVED COMPONENT OF ABC TRANSPORTER FOR NATURAL AMINO ACIDS-RELATED"/>
    <property type="match status" value="1"/>
</dbReference>
<dbReference type="GO" id="GO:0005524">
    <property type="term" value="F:ATP binding"/>
    <property type="evidence" value="ECO:0007669"/>
    <property type="project" value="UniProtKB-KW"/>
</dbReference>
<gene>
    <name evidence="5" type="ORF">S01H4_17368</name>
</gene>
<evidence type="ECO:0000313" key="5">
    <source>
        <dbReference type="EMBL" id="GAG61046.1"/>
    </source>
</evidence>
<dbReference type="Pfam" id="PF00005">
    <property type="entry name" value="ABC_tran"/>
    <property type="match status" value="1"/>
</dbReference>
<dbReference type="EMBL" id="BART01007644">
    <property type="protein sequence ID" value="GAG61046.1"/>
    <property type="molecule type" value="Genomic_DNA"/>
</dbReference>
<dbReference type="GO" id="GO:0005886">
    <property type="term" value="C:plasma membrane"/>
    <property type="evidence" value="ECO:0007669"/>
    <property type="project" value="TreeGrafter"/>
</dbReference>
<dbReference type="InterPro" id="IPR051120">
    <property type="entry name" value="ABC_AA/LPS_Transport"/>
</dbReference>
<dbReference type="InterPro" id="IPR003593">
    <property type="entry name" value="AAA+_ATPase"/>
</dbReference>
<evidence type="ECO:0000256" key="1">
    <source>
        <dbReference type="ARBA" id="ARBA00022448"/>
    </source>
</evidence>
<reference evidence="5" key="1">
    <citation type="journal article" date="2014" name="Front. Microbiol.">
        <title>High frequency of phylogenetically diverse reductive dehalogenase-homologous genes in deep subseafloor sedimentary metagenomes.</title>
        <authorList>
            <person name="Kawai M."/>
            <person name="Futagami T."/>
            <person name="Toyoda A."/>
            <person name="Takaki Y."/>
            <person name="Nishi S."/>
            <person name="Hori S."/>
            <person name="Arai W."/>
            <person name="Tsubouchi T."/>
            <person name="Morono Y."/>
            <person name="Uchiyama I."/>
            <person name="Ito T."/>
            <person name="Fujiyama A."/>
            <person name="Inagaki F."/>
            <person name="Takami H."/>
        </authorList>
    </citation>
    <scope>NUCLEOTIDE SEQUENCE</scope>
    <source>
        <strain evidence="5">Expedition CK06-06</strain>
    </source>
</reference>
<accession>X1AMC0</accession>
<dbReference type="SMART" id="SM00382">
    <property type="entry name" value="AAA"/>
    <property type="match status" value="1"/>
</dbReference>
<protein>
    <recommendedName>
        <fullName evidence="4">ABC transporter domain-containing protein</fullName>
    </recommendedName>
</protein>
<name>X1AMC0_9ZZZZ</name>
<comment type="caution">
    <text evidence="5">The sequence shown here is derived from an EMBL/GenBank/DDBJ whole genome shotgun (WGS) entry which is preliminary data.</text>
</comment>